<dbReference type="AlphaFoldDB" id="A0A8T0HLP0"/>
<keyword evidence="2" id="KW-1185">Reference proteome</keyword>
<accession>A0A8T0HLP0</accession>
<evidence type="ECO:0000313" key="2">
    <source>
        <dbReference type="Proteomes" id="UP000822688"/>
    </source>
</evidence>
<reference evidence="1" key="1">
    <citation type="submission" date="2020-06" db="EMBL/GenBank/DDBJ databases">
        <title>WGS assembly of Ceratodon purpureus strain R40.</title>
        <authorList>
            <person name="Carey S.B."/>
            <person name="Jenkins J."/>
            <person name="Shu S."/>
            <person name="Lovell J.T."/>
            <person name="Sreedasyam A."/>
            <person name="Maumus F."/>
            <person name="Tiley G.P."/>
            <person name="Fernandez-Pozo N."/>
            <person name="Barry K."/>
            <person name="Chen C."/>
            <person name="Wang M."/>
            <person name="Lipzen A."/>
            <person name="Daum C."/>
            <person name="Saski C.A."/>
            <person name="Payton A.C."/>
            <person name="Mcbreen J.C."/>
            <person name="Conrad R.E."/>
            <person name="Kollar L.M."/>
            <person name="Olsson S."/>
            <person name="Huttunen S."/>
            <person name="Landis J.B."/>
            <person name="Wickett N.J."/>
            <person name="Johnson M.G."/>
            <person name="Rensing S.A."/>
            <person name="Grimwood J."/>
            <person name="Schmutz J."/>
            <person name="Mcdaniel S.F."/>
        </authorList>
    </citation>
    <scope>NUCLEOTIDE SEQUENCE</scope>
    <source>
        <strain evidence="1">R40</strain>
    </source>
</reference>
<dbReference type="EMBL" id="CM026426">
    <property type="protein sequence ID" value="KAG0571598.1"/>
    <property type="molecule type" value="Genomic_DNA"/>
</dbReference>
<sequence length="66" mass="7285">MNASLQANREGDESWLTKHADFSICFVMGESTGINIVHHLGLQFAKTDVNPLSISKRVFLPGTVVR</sequence>
<evidence type="ECO:0000313" key="1">
    <source>
        <dbReference type="EMBL" id="KAG0571598.1"/>
    </source>
</evidence>
<name>A0A8T0HLP0_CERPU</name>
<protein>
    <submittedName>
        <fullName evidence="1">Uncharacterized protein</fullName>
    </submittedName>
</protein>
<proteinExistence type="predicted"/>
<gene>
    <name evidence="1" type="ORF">KC19_VG025700</name>
</gene>
<dbReference type="Proteomes" id="UP000822688">
    <property type="component" value="Chromosome V"/>
</dbReference>
<organism evidence="1 2">
    <name type="scientific">Ceratodon purpureus</name>
    <name type="common">Fire moss</name>
    <name type="synonym">Dicranum purpureum</name>
    <dbReference type="NCBI Taxonomy" id="3225"/>
    <lineage>
        <taxon>Eukaryota</taxon>
        <taxon>Viridiplantae</taxon>
        <taxon>Streptophyta</taxon>
        <taxon>Embryophyta</taxon>
        <taxon>Bryophyta</taxon>
        <taxon>Bryophytina</taxon>
        <taxon>Bryopsida</taxon>
        <taxon>Dicranidae</taxon>
        <taxon>Pseudoditrichales</taxon>
        <taxon>Ditrichaceae</taxon>
        <taxon>Ceratodon</taxon>
    </lineage>
</organism>
<comment type="caution">
    <text evidence="1">The sequence shown here is derived from an EMBL/GenBank/DDBJ whole genome shotgun (WGS) entry which is preliminary data.</text>
</comment>